<dbReference type="GeneID" id="106460405"/>
<dbReference type="SUPFAM" id="SSF49785">
    <property type="entry name" value="Galactose-binding domain-like"/>
    <property type="match status" value="1"/>
</dbReference>
<keyword evidence="7" id="KW-1133">Transmembrane helix</keyword>
<feature type="domain" description="Sushi" evidence="8">
    <location>
        <begin position="139"/>
        <end position="201"/>
    </location>
</feature>
<evidence type="ECO:0000256" key="2">
    <source>
        <dbReference type="ARBA" id="ARBA00022737"/>
    </source>
</evidence>
<dbReference type="SMART" id="SM00032">
    <property type="entry name" value="CCP"/>
    <property type="match status" value="3"/>
</dbReference>
<evidence type="ECO:0000259" key="8">
    <source>
        <dbReference type="PROSITE" id="PS50923"/>
    </source>
</evidence>
<name>A0ABM1SGS4_LIMPO</name>
<feature type="compositionally biased region" description="Low complexity" evidence="6">
    <location>
        <begin position="461"/>
        <end position="470"/>
    </location>
</feature>
<dbReference type="PROSITE" id="PS50923">
    <property type="entry name" value="SUSHI"/>
    <property type="match status" value="3"/>
</dbReference>
<evidence type="ECO:0000313" key="10">
    <source>
        <dbReference type="RefSeq" id="XP_022242829.1"/>
    </source>
</evidence>
<dbReference type="InterPro" id="IPR035976">
    <property type="entry name" value="Sushi/SCR/CCP_sf"/>
</dbReference>
<gene>
    <name evidence="10" type="primary">LOC106460405</name>
</gene>
<keyword evidence="2" id="KW-0677">Repeat</keyword>
<evidence type="ECO:0000256" key="5">
    <source>
        <dbReference type="PROSITE-ProRule" id="PRU00302"/>
    </source>
</evidence>
<feature type="compositionally biased region" description="Low complexity" evidence="6">
    <location>
        <begin position="560"/>
        <end position="571"/>
    </location>
</feature>
<feature type="disulfide bond" evidence="5">
    <location>
        <begin position="267"/>
        <end position="310"/>
    </location>
</feature>
<evidence type="ECO:0000256" key="4">
    <source>
        <dbReference type="ARBA" id="ARBA00023180"/>
    </source>
</evidence>
<dbReference type="PANTHER" id="PTHR19325:SF575">
    <property type="entry name" value="LOCOMOTION-RELATED PROTEIN HIKARU GENKI"/>
    <property type="match status" value="1"/>
</dbReference>
<evidence type="ECO:0000256" key="6">
    <source>
        <dbReference type="SAM" id="MobiDB-lite"/>
    </source>
</evidence>
<feature type="domain" description="Sushi" evidence="8">
    <location>
        <begin position="265"/>
        <end position="325"/>
    </location>
</feature>
<organism evidence="9 10">
    <name type="scientific">Limulus polyphemus</name>
    <name type="common">Atlantic horseshoe crab</name>
    <dbReference type="NCBI Taxonomy" id="6850"/>
    <lineage>
        <taxon>Eukaryota</taxon>
        <taxon>Metazoa</taxon>
        <taxon>Ecdysozoa</taxon>
        <taxon>Arthropoda</taxon>
        <taxon>Chelicerata</taxon>
        <taxon>Merostomata</taxon>
        <taxon>Xiphosura</taxon>
        <taxon>Limulidae</taxon>
        <taxon>Limulus</taxon>
    </lineage>
</organism>
<feature type="non-terminal residue" evidence="10">
    <location>
        <position position="1"/>
    </location>
</feature>
<dbReference type="InterPro" id="IPR008979">
    <property type="entry name" value="Galactose-bd-like_sf"/>
</dbReference>
<accession>A0ABM1SGS4</accession>
<feature type="domain" description="Sushi" evidence="8">
    <location>
        <begin position="202"/>
        <end position="264"/>
    </location>
</feature>
<feature type="region of interest" description="Disordered" evidence="6">
    <location>
        <begin position="435"/>
        <end position="470"/>
    </location>
</feature>
<feature type="compositionally biased region" description="Polar residues" evidence="6">
    <location>
        <begin position="437"/>
        <end position="460"/>
    </location>
</feature>
<feature type="disulfide bond" evidence="5">
    <location>
        <begin position="172"/>
        <end position="199"/>
    </location>
</feature>
<dbReference type="Proteomes" id="UP000694941">
    <property type="component" value="Unplaced"/>
</dbReference>
<keyword evidence="9" id="KW-1185">Reference proteome</keyword>
<keyword evidence="1 5" id="KW-0768">Sushi</keyword>
<dbReference type="CDD" id="cd00033">
    <property type="entry name" value="CCP"/>
    <property type="match status" value="3"/>
</dbReference>
<comment type="caution">
    <text evidence="5">Lacks conserved residue(s) required for the propagation of feature annotation.</text>
</comment>
<keyword evidence="7" id="KW-0472">Membrane</keyword>
<evidence type="ECO:0000256" key="1">
    <source>
        <dbReference type="ARBA" id="ARBA00022659"/>
    </source>
</evidence>
<reference evidence="10" key="1">
    <citation type="submission" date="2025-08" db="UniProtKB">
        <authorList>
            <consortium name="RefSeq"/>
        </authorList>
    </citation>
    <scope>IDENTIFICATION</scope>
    <source>
        <tissue evidence="10">Muscle</tissue>
    </source>
</reference>
<feature type="compositionally biased region" description="Basic and acidic residues" evidence="6">
    <location>
        <begin position="549"/>
        <end position="559"/>
    </location>
</feature>
<keyword evidence="3 5" id="KW-1015">Disulfide bond</keyword>
<evidence type="ECO:0000256" key="3">
    <source>
        <dbReference type="ARBA" id="ARBA00023157"/>
    </source>
</evidence>
<protein>
    <submittedName>
        <fullName evidence="10">Uncharacterized protein LOC106460405</fullName>
    </submittedName>
</protein>
<dbReference type="Gene3D" id="2.60.120.260">
    <property type="entry name" value="Galactose-binding domain-like"/>
    <property type="match status" value="1"/>
</dbReference>
<feature type="transmembrane region" description="Helical" evidence="7">
    <location>
        <begin position="344"/>
        <end position="367"/>
    </location>
</feature>
<dbReference type="Pfam" id="PF22633">
    <property type="entry name" value="F5_F8_type_C_2"/>
    <property type="match status" value="1"/>
</dbReference>
<dbReference type="PANTHER" id="PTHR19325">
    <property type="entry name" value="COMPLEMENT COMPONENT-RELATED SUSHI DOMAIN-CONTAINING"/>
    <property type="match status" value="1"/>
</dbReference>
<dbReference type="Pfam" id="PF00084">
    <property type="entry name" value="Sushi"/>
    <property type="match status" value="3"/>
</dbReference>
<keyword evidence="7" id="KW-0812">Transmembrane</keyword>
<feature type="disulfide bond" evidence="5">
    <location>
        <begin position="235"/>
        <end position="262"/>
    </location>
</feature>
<keyword evidence="4" id="KW-0325">Glycoprotein</keyword>
<evidence type="ECO:0000313" key="9">
    <source>
        <dbReference type="Proteomes" id="UP000694941"/>
    </source>
</evidence>
<evidence type="ECO:0000256" key="7">
    <source>
        <dbReference type="SAM" id="Phobius"/>
    </source>
</evidence>
<sequence>SALPLTGYVSSSTFIDLYPPENAINPDKQSCTRIKKANPRWWRIDLKKVYHVLSVAITIPMSDIQLYQQFTISVINLKNNRPIYNKCSSFKGMFLLQQTVFVCNDGQGIAGQYIHINDDRPQFKYFGLCQVEVFIRKEITCQLLNDIQNGIVLTTKLRQQRPVQGSIASYSCKRGYVLHGNATRVCQDEGGWSGEDPECHQVTCRLLDDIQNGKVWITKLRKQRPVQGSIASYSCKRGYVLHGNATRVCQDDGGWSGEDSKCHSIQCGTPLPLLGGKYILLNETTTYHSEAELKCLGPYKVSDPMPLIRCQENGSWSLPQASCIIQVQTDADMKQLEDGNDSTLGIIIGIVLLGIIVILFVIGFIILRRKRCALEKQCISLPSRELNSFASSSYLASTHTSANYSLYQNKDHCSELPLENSNQKSRVIDSTNKDIDTFSNIEPPSDYSSPNLTSIKENGNSSTSKSSTSKETIYQNIHLCKNDLNNVETKQKGMDNKHPNNNNSKSSIPVVLDPAILVLYAKVDFDKTKSKNLETCHSFGEFEADRGKALNSDSRKENSDSLNLSQFSSSDAKTSGHSNAVPFRLCELSVIPPKEETNCLGSDRNHTNGTHMLLSEEPCVFLDNAIYAGEDNNATVMIENDLYSTI</sequence>
<dbReference type="RefSeq" id="XP_022242829.1">
    <property type="nucleotide sequence ID" value="XM_022387121.1"/>
</dbReference>
<feature type="region of interest" description="Disordered" evidence="6">
    <location>
        <begin position="549"/>
        <end position="578"/>
    </location>
</feature>
<dbReference type="InterPro" id="IPR050350">
    <property type="entry name" value="Compl-Cell_Adhes-Reg"/>
</dbReference>
<dbReference type="Gene3D" id="2.10.70.10">
    <property type="entry name" value="Complement Module, domain 1"/>
    <property type="match status" value="3"/>
</dbReference>
<dbReference type="InterPro" id="IPR000436">
    <property type="entry name" value="Sushi_SCR_CCP_dom"/>
</dbReference>
<dbReference type="SUPFAM" id="SSF57535">
    <property type="entry name" value="Complement control module/SCR domain"/>
    <property type="match status" value="3"/>
</dbReference>
<proteinExistence type="predicted"/>